<protein>
    <submittedName>
        <fullName evidence="1">Uncharacterized protein</fullName>
    </submittedName>
</protein>
<accession>A0ACB7ZBB6</accession>
<proteinExistence type="predicted"/>
<evidence type="ECO:0000313" key="1">
    <source>
        <dbReference type="EMBL" id="KAH7862897.1"/>
    </source>
</evidence>
<reference evidence="1 2" key="1">
    <citation type="journal article" date="2021" name="Hortic Res">
        <title>High-quality reference genome and annotation aids understanding of berry development for evergreen blueberry (Vaccinium darrowii).</title>
        <authorList>
            <person name="Yu J."/>
            <person name="Hulse-Kemp A.M."/>
            <person name="Babiker E."/>
            <person name="Staton M."/>
        </authorList>
    </citation>
    <scope>NUCLEOTIDE SEQUENCE [LARGE SCALE GENOMIC DNA]</scope>
    <source>
        <strain evidence="2">cv. NJ 8807/NJ 8810</strain>
        <tissue evidence="1">Young leaf</tissue>
    </source>
</reference>
<keyword evidence="2" id="KW-1185">Reference proteome</keyword>
<dbReference type="Proteomes" id="UP000828048">
    <property type="component" value="Chromosome 12"/>
</dbReference>
<sequence>MNLMLSSNQQNSPEVSSFSQGNYQLGFYADFEVLGFDLIIYLNNKVQPPLPFVISFRLKEKHSVHCSDEEVDDPPQVDNNEDLSDDGQKEILEEDLCYEFGADCVRDGVVLRLLLEYYCYGDRLSLEKCWNGSVYKPF</sequence>
<organism evidence="1 2">
    <name type="scientific">Vaccinium darrowii</name>
    <dbReference type="NCBI Taxonomy" id="229202"/>
    <lineage>
        <taxon>Eukaryota</taxon>
        <taxon>Viridiplantae</taxon>
        <taxon>Streptophyta</taxon>
        <taxon>Embryophyta</taxon>
        <taxon>Tracheophyta</taxon>
        <taxon>Spermatophyta</taxon>
        <taxon>Magnoliopsida</taxon>
        <taxon>eudicotyledons</taxon>
        <taxon>Gunneridae</taxon>
        <taxon>Pentapetalae</taxon>
        <taxon>asterids</taxon>
        <taxon>Ericales</taxon>
        <taxon>Ericaceae</taxon>
        <taxon>Vaccinioideae</taxon>
        <taxon>Vaccinieae</taxon>
        <taxon>Vaccinium</taxon>
    </lineage>
</organism>
<dbReference type="EMBL" id="CM037162">
    <property type="protein sequence ID" value="KAH7862897.1"/>
    <property type="molecule type" value="Genomic_DNA"/>
</dbReference>
<comment type="caution">
    <text evidence="1">The sequence shown here is derived from an EMBL/GenBank/DDBJ whole genome shotgun (WGS) entry which is preliminary data.</text>
</comment>
<name>A0ACB7ZBB6_9ERIC</name>
<gene>
    <name evidence="1" type="ORF">Vadar_010776</name>
</gene>
<evidence type="ECO:0000313" key="2">
    <source>
        <dbReference type="Proteomes" id="UP000828048"/>
    </source>
</evidence>